<dbReference type="InterPro" id="IPR006597">
    <property type="entry name" value="Sel1-like"/>
</dbReference>
<accession>A0A657LS53</accession>
<keyword evidence="2" id="KW-1185">Reference proteome</keyword>
<organism evidence="1 2">
    <name type="scientific">Pararhizobium antarcticum</name>
    <dbReference type="NCBI Taxonomy" id="1798805"/>
    <lineage>
        <taxon>Bacteria</taxon>
        <taxon>Pseudomonadati</taxon>
        <taxon>Pseudomonadota</taxon>
        <taxon>Alphaproteobacteria</taxon>
        <taxon>Hyphomicrobiales</taxon>
        <taxon>Rhizobiaceae</taxon>
        <taxon>Rhizobium/Agrobacterium group</taxon>
        <taxon>Pararhizobium</taxon>
    </lineage>
</organism>
<evidence type="ECO:0000313" key="2">
    <source>
        <dbReference type="Proteomes" id="UP000182661"/>
    </source>
</evidence>
<name>A0A657LS53_9HYPH</name>
<dbReference type="InterPro" id="IPR052945">
    <property type="entry name" value="Mitotic_Regulator"/>
</dbReference>
<dbReference type="EMBL" id="LSRP01000085">
    <property type="protein sequence ID" value="OJF96867.1"/>
    <property type="molecule type" value="Genomic_DNA"/>
</dbReference>
<dbReference type="PANTHER" id="PTHR43628:SF1">
    <property type="entry name" value="CHITIN SYNTHASE REGULATORY FACTOR 2-RELATED"/>
    <property type="match status" value="1"/>
</dbReference>
<protein>
    <recommendedName>
        <fullName evidence="3">Sel1 repeat family protein</fullName>
    </recommendedName>
</protein>
<proteinExistence type="predicted"/>
<comment type="caution">
    <text evidence="1">The sequence shown here is derived from an EMBL/GenBank/DDBJ whole genome shotgun (WGS) entry which is preliminary data.</text>
</comment>
<dbReference type="SUPFAM" id="SSF81901">
    <property type="entry name" value="HCP-like"/>
    <property type="match status" value="1"/>
</dbReference>
<dbReference type="AlphaFoldDB" id="A0A657LS53"/>
<dbReference type="Proteomes" id="UP000182661">
    <property type="component" value="Unassembled WGS sequence"/>
</dbReference>
<dbReference type="SMART" id="SM00671">
    <property type="entry name" value="SEL1"/>
    <property type="match status" value="5"/>
</dbReference>
<evidence type="ECO:0008006" key="3">
    <source>
        <dbReference type="Google" id="ProtNLM"/>
    </source>
</evidence>
<dbReference type="InterPro" id="IPR011990">
    <property type="entry name" value="TPR-like_helical_dom_sf"/>
</dbReference>
<evidence type="ECO:0000313" key="1">
    <source>
        <dbReference type="EMBL" id="OJF96867.1"/>
    </source>
</evidence>
<gene>
    <name evidence="1" type="ORF">AX760_03130</name>
</gene>
<dbReference type="Pfam" id="PF08238">
    <property type="entry name" value="Sel1"/>
    <property type="match status" value="5"/>
</dbReference>
<sequence length="275" mass="29145">MATLEPGMTFSTFLLTSVFFATIATGLLAPSNKAAAQDSRSLCDTLASSRYDTTRPPGLAGVEQEKIDTAKALPACRDAQAKAPADARLAFQLGRTLMQDGKEKEALVLFEQAATAGHPTAMVNLGVALHETKPDEAFSWYSRAAALGDLLGQYNLGVAYQDGVGTPVDVTQALAWLQKSSNQGDDVAAYNIAIIHDEGTLVPENTDKALTYYRLAVDRGNTDAMVNLGIMYEKGEGVAADVATALGLYKHAAGLGDADAKAEVDRLEADDDRQE</sequence>
<dbReference type="Gene3D" id="1.25.40.10">
    <property type="entry name" value="Tetratricopeptide repeat domain"/>
    <property type="match status" value="1"/>
</dbReference>
<reference evidence="1 2" key="1">
    <citation type="submission" date="2016-02" db="EMBL/GenBank/DDBJ databases">
        <title>Genome sequencing of a beta-galactosidase producing bacteria Rhizobium sp. 59.</title>
        <authorList>
            <person name="Wang D."/>
            <person name="Kot W."/>
            <person name="Qin Y."/>
            <person name="Hansen L."/>
            <person name="Naqvi K."/>
            <person name="Rensing C."/>
        </authorList>
    </citation>
    <scope>NUCLEOTIDE SEQUENCE [LARGE SCALE GENOMIC DNA]</scope>
    <source>
        <strain evidence="1 2">59</strain>
    </source>
</reference>
<dbReference type="PANTHER" id="PTHR43628">
    <property type="entry name" value="ACTIVATOR OF C KINASE PROTEIN 1-RELATED"/>
    <property type="match status" value="1"/>
</dbReference>